<name>A0A558ADM6_9PSEU</name>
<keyword evidence="1" id="KW-0472">Membrane</keyword>
<keyword evidence="3" id="KW-1185">Reference proteome</keyword>
<feature type="transmembrane region" description="Helical" evidence="1">
    <location>
        <begin position="104"/>
        <end position="121"/>
    </location>
</feature>
<accession>A0A558ADM6</accession>
<proteinExistence type="predicted"/>
<dbReference type="Pfam" id="PF10011">
    <property type="entry name" value="DUF2254"/>
    <property type="match status" value="1"/>
</dbReference>
<evidence type="ECO:0000313" key="2">
    <source>
        <dbReference type="EMBL" id="TVT22372.1"/>
    </source>
</evidence>
<gene>
    <name evidence="2" type="ORF">FNH06_13315</name>
</gene>
<dbReference type="InterPro" id="IPR018723">
    <property type="entry name" value="DUF2254_membrane"/>
</dbReference>
<evidence type="ECO:0000313" key="3">
    <source>
        <dbReference type="Proteomes" id="UP000318578"/>
    </source>
</evidence>
<reference evidence="2 3" key="1">
    <citation type="submission" date="2019-07" db="EMBL/GenBank/DDBJ databases">
        <title>New species of Amycolatopsis and Streptomyces.</title>
        <authorList>
            <person name="Duangmal K."/>
            <person name="Teo W.F.A."/>
            <person name="Lipun K."/>
        </authorList>
    </citation>
    <scope>NUCLEOTIDE SEQUENCE [LARGE SCALE GENOMIC DNA]</scope>
    <source>
        <strain evidence="2 3">JCM 30562</strain>
    </source>
</reference>
<dbReference type="OrthoDB" id="2955631at2"/>
<dbReference type="EMBL" id="VJZA01000018">
    <property type="protein sequence ID" value="TVT22372.1"/>
    <property type="molecule type" value="Genomic_DNA"/>
</dbReference>
<organism evidence="2 3">
    <name type="scientific">Amycolatopsis acidiphila</name>
    <dbReference type="NCBI Taxonomy" id="715473"/>
    <lineage>
        <taxon>Bacteria</taxon>
        <taxon>Bacillati</taxon>
        <taxon>Actinomycetota</taxon>
        <taxon>Actinomycetes</taxon>
        <taxon>Pseudonocardiales</taxon>
        <taxon>Pseudonocardiaceae</taxon>
        <taxon>Amycolatopsis</taxon>
    </lineage>
</organism>
<dbReference type="RefSeq" id="WP_144638093.1">
    <property type="nucleotide sequence ID" value="NZ_BNAX01000020.1"/>
</dbReference>
<evidence type="ECO:0000256" key="1">
    <source>
        <dbReference type="SAM" id="Phobius"/>
    </source>
</evidence>
<feature type="transmembrane region" description="Helical" evidence="1">
    <location>
        <begin position="133"/>
        <end position="154"/>
    </location>
</feature>
<comment type="caution">
    <text evidence="2">The sequence shown here is derived from an EMBL/GenBank/DDBJ whole genome shotgun (WGS) entry which is preliminary data.</text>
</comment>
<protein>
    <submittedName>
        <fullName evidence="2">DUF2254 domain-containing protein</fullName>
    </submittedName>
</protein>
<keyword evidence="1" id="KW-0812">Transmembrane</keyword>
<feature type="transmembrane region" description="Helical" evidence="1">
    <location>
        <begin position="55"/>
        <end position="83"/>
    </location>
</feature>
<keyword evidence="1" id="KW-1133">Transmembrane helix</keyword>
<sequence>MVSLRFRHRLRASLWITPLLCVLASVALSFVTVALDRQFGDRLIPVPITGSPDAVANILSTIASAMVTLTTLVLTVTTVAVQLAMGQFSPRIVRALLQDRSSQLAYGLFASTFTFAILALREVNAVNEGTVPGLTVLVAYLLMLASIATLFLYIHHSGNALRAAGLIDLVGDHLNEELNRKYPAAGPPLARPDVVVSPEAGLVIDLDHPALIAAASEAGCAVEMVPLMGDFVPAGAPLFRVHGDPVRLDHAHVARLVVLAAERTHGDDPAYGFRKLVDIAERGLAQPFTDPTTAVMVIDRLHDCLRQLAIRDFPSGRHYDAGGEVRLIERTFSWEGYVRLAFDELCLAGAASPQASRRLRAALEDLLTVAPPERHPPLKRQLDVLVAAVHRRYEDPRDRRAALVADQQGIGSGSDLAADSDFHAR</sequence>
<dbReference type="Proteomes" id="UP000318578">
    <property type="component" value="Unassembled WGS sequence"/>
</dbReference>
<feature type="transmembrane region" description="Helical" evidence="1">
    <location>
        <begin position="12"/>
        <end position="35"/>
    </location>
</feature>
<dbReference type="AlphaFoldDB" id="A0A558ADM6"/>